<keyword evidence="8" id="KW-1185">Reference proteome</keyword>
<evidence type="ECO:0000256" key="5">
    <source>
        <dbReference type="SAM" id="MobiDB-lite"/>
    </source>
</evidence>
<organism evidence="7 8">
    <name type="scientific">Roseiarcus fermentans</name>
    <dbReference type="NCBI Taxonomy" id="1473586"/>
    <lineage>
        <taxon>Bacteria</taxon>
        <taxon>Pseudomonadati</taxon>
        <taxon>Pseudomonadota</taxon>
        <taxon>Alphaproteobacteria</taxon>
        <taxon>Hyphomicrobiales</taxon>
        <taxon>Roseiarcaceae</taxon>
        <taxon>Roseiarcus</taxon>
    </lineage>
</organism>
<keyword evidence="2" id="KW-0521">NADP</keyword>
<name>A0A366ELF7_9HYPH</name>
<evidence type="ECO:0000313" key="7">
    <source>
        <dbReference type="EMBL" id="RBP02560.1"/>
    </source>
</evidence>
<evidence type="ECO:0000259" key="6">
    <source>
        <dbReference type="SMART" id="SM00822"/>
    </source>
</evidence>
<dbReference type="InterPro" id="IPR057326">
    <property type="entry name" value="KR_dom"/>
</dbReference>
<evidence type="ECO:0000256" key="2">
    <source>
        <dbReference type="ARBA" id="ARBA00022857"/>
    </source>
</evidence>
<keyword evidence="3" id="KW-0560">Oxidoreductase</keyword>
<proteinExistence type="inferred from homology"/>
<evidence type="ECO:0000313" key="8">
    <source>
        <dbReference type="Proteomes" id="UP000253529"/>
    </source>
</evidence>
<dbReference type="InterPro" id="IPR002347">
    <property type="entry name" value="SDR_fam"/>
</dbReference>
<protein>
    <submittedName>
        <fullName evidence="7">Short-subunit dehydrogenase</fullName>
    </submittedName>
</protein>
<comment type="caution">
    <text evidence="7">The sequence shown here is derived from an EMBL/GenBank/DDBJ whole genome shotgun (WGS) entry which is preliminary data.</text>
</comment>
<dbReference type="SMART" id="SM00822">
    <property type="entry name" value="PKS_KR"/>
    <property type="match status" value="1"/>
</dbReference>
<reference evidence="7 8" key="1">
    <citation type="submission" date="2018-06" db="EMBL/GenBank/DDBJ databases">
        <title>Genomic Encyclopedia of Type Strains, Phase IV (KMG-IV): sequencing the most valuable type-strain genomes for metagenomic binning, comparative biology and taxonomic classification.</title>
        <authorList>
            <person name="Goeker M."/>
        </authorList>
    </citation>
    <scope>NUCLEOTIDE SEQUENCE [LARGE SCALE GENOMIC DNA]</scope>
    <source>
        <strain evidence="7 8">DSM 24875</strain>
    </source>
</reference>
<evidence type="ECO:0000256" key="3">
    <source>
        <dbReference type="ARBA" id="ARBA00023002"/>
    </source>
</evidence>
<feature type="domain" description="Ketoreductase" evidence="6">
    <location>
        <begin position="4"/>
        <end position="199"/>
    </location>
</feature>
<feature type="region of interest" description="Disordered" evidence="5">
    <location>
        <begin position="225"/>
        <end position="245"/>
    </location>
</feature>
<feature type="compositionally biased region" description="Basic and acidic residues" evidence="5">
    <location>
        <begin position="235"/>
        <end position="245"/>
    </location>
</feature>
<dbReference type="AlphaFoldDB" id="A0A366ELF7"/>
<dbReference type="InterPro" id="IPR036291">
    <property type="entry name" value="NAD(P)-bd_dom_sf"/>
</dbReference>
<dbReference type="EMBL" id="QNRK01000051">
    <property type="protein sequence ID" value="RBP02560.1"/>
    <property type="molecule type" value="Genomic_DNA"/>
</dbReference>
<dbReference type="Pfam" id="PF00106">
    <property type="entry name" value="adh_short"/>
    <property type="match status" value="1"/>
</dbReference>
<dbReference type="OrthoDB" id="9785826at2"/>
<comment type="similarity">
    <text evidence="1 4">Belongs to the short-chain dehydrogenases/reductases (SDR) family.</text>
</comment>
<dbReference type="Proteomes" id="UP000253529">
    <property type="component" value="Unassembled WGS sequence"/>
</dbReference>
<gene>
    <name evidence="7" type="ORF">DFR50_15136</name>
</gene>
<dbReference type="GO" id="GO:0016491">
    <property type="term" value="F:oxidoreductase activity"/>
    <property type="evidence" value="ECO:0007669"/>
    <property type="project" value="UniProtKB-KW"/>
</dbReference>
<sequence>MTVNIALITGASRPLGLGFAVARQLAQQDYHVILTARDLHRAEERVLELRRAGLTATALRLDLADRTSIREIADHLTRTVDHLDVLVNNASSMPDFHARSALDVDCDALHAAFAVNVFGCWGLIQALLPLLRRAPAARIVNVSSAAAQQIGKRGDGLLFSPAYSLAKHTLNALTATLAVALADTPILINAVDPGRVASHPERGDDAADRSPAEAAEGVVWAATLESGGPSGGLFFDRERVSAAEP</sequence>
<dbReference type="PANTHER" id="PTHR43963:SF6">
    <property type="entry name" value="CHAIN DEHYDROGENASE FAMILY PROTEIN, PUTATIVE (AFU_ORTHOLOGUE AFUA_3G15350)-RELATED"/>
    <property type="match status" value="1"/>
</dbReference>
<dbReference type="PANTHER" id="PTHR43963">
    <property type="entry name" value="CARBONYL REDUCTASE 1-RELATED"/>
    <property type="match status" value="1"/>
</dbReference>
<dbReference type="Gene3D" id="3.40.50.720">
    <property type="entry name" value="NAD(P)-binding Rossmann-like Domain"/>
    <property type="match status" value="1"/>
</dbReference>
<evidence type="ECO:0000256" key="4">
    <source>
        <dbReference type="RuleBase" id="RU000363"/>
    </source>
</evidence>
<dbReference type="PRINTS" id="PR00081">
    <property type="entry name" value="GDHRDH"/>
</dbReference>
<dbReference type="RefSeq" id="WP_113893418.1">
    <property type="nucleotide sequence ID" value="NZ_QNRK01000051.1"/>
</dbReference>
<accession>A0A366ELF7</accession>
<evidence type="ECO:0000256" key="1">
    <source>
        <dbReference type="ARBA" id="ARBA00006484"/>
    </source>
</evidence>
<dbReference type="SUPFAM" id="SSF51735">
    <property type="entry name" value="NAD(P)-binding Rossmann-fold domains"/>
    <property type="match status" value="1"/>
</dbReference>
<dbReference type="PRINTS" id="PR00080">
    <property type="entry name" value="SDRFAMILY"/>
</dbReference>